<accession>A0ABU0TGZ3</accession>
<keyword evidence="2" id="KW-1185">Reference proteome</keyword>
<dbReference type="Proteomes" id="UP001225072">
    <property type="component" value="Unassembled WGS sequence"/>
</dbReference>
<reference evidence="1 2" key="1">
    <citation type="submission" date="2023-07" db="EMBL/GenBank/DDBJ databases">
        <title>Functional and genomic diversity of the sorghum phyllosphere microbiome.</title>
        <authorList>
            <person name="Shade A."/>
        </authorList>
    </citation>
    <scope>NUCLEOTIDE SEQUENCE [LARGE SCALE GENOMIC DNA]</scope>
    <source>
        <strain evidence="1 2">SORGH_AS_1064</strain>
    </source>
</reference>
<proteinExistence type="predicted"/>
<name>A0ABU0TGZ3_9FLAO</name>
<dbReference type="EMBL" id="JAUTAL010000001">
    <property type="protein sequence ID" value="MDQ1096326.1"/>
    <property type="molecule type" value="Genomic_DNA"/>
</dbReference>
<evidence type="ECO:0000313" key="2">
    <source>
        <dbReference type="Proteomes" id="UP001225072"/>
    </source>
</evidence>
<protein>
    <submittedName>
        <fullName evidence="1">Uncharacterized protein</fullName>
    </submittedName>
</protein>
<evidence type="ECO:0000313" key="1">
    <source>
        <dbReference type="EMBL" id="MDQ1096326.1"/>
    </source>
</evidence>
<gene>
    <name evidence="1" type="ORF">QE404_001473</name>
</gene>
<sequence length="81" mass="9193">MYKSQTMMMAPKGKLLIIGGKEDRHGSSLEIEHNNHNFSPHEILRFLTESESENLKVHILTDNYTYNLKTGASRGAESKNC</sequence>
<organism evidence="1 2">
    <name type="scientific">Chryseobacterium camelliae</name>
    <dbReference type="NCBI Taxonomy" id="1265445"/>
    <lineage>
        <taxon>Bacteria</taxon>
        <taxon>Pseudomonadati</taxon>
        <taxon>Bacteroidota</taxon>
        <taxon>Flavobacteriia</taxon>
        <taxon>Flavobacteriales</taxon>
        <taxon>Weeksellaceae</taxon>
        <taxon>Chryseobacterium group</taxon>
        <taxon>Chryseobacterium</taxon>
    </lineage>
</organism>
<dbReference type="RefSeq" id="WP_307448525.1">
    <property type="nucleotide sequence ID" value="NZ_JAUTAL010000001.1"/>
</dbReference>
<comment type="caution">
    <text evidence="1">The sequence shown here is derived from an EMBL/GenBank/DDBJ whole genome shotgun (WGS) entry which is preliminary data.</text>
</comment>